<keyword evidence="2" id="KW-1185">Reference proteome</keyword>
<sequence length="485" mass="53941">MNSHSHARRRSERSSYTHRMATPVPLDVILHVISFLDLYDSVHLVTTCSTFLGLLSVKDFWLKTLHRLQEVHMQPLPAPIGVNVSELTIDALRKLALHAYSLKKNWASKRAVPVRLSTFSLGEEYHELCVIPGTHVIVSNSHRRLAAWDTQSGACLGNIEHDIADASHFIGNSPPFHLHRQSFIGISSKSRIHLGISVVKVNYQNENAVTLSKHYSNTLLMVDFMPMANPTLALDAHTIGMAFTSKLDDLSTLVYFKFHDGVMHRVPLGVRLGSHPNCLLHNTDFYVFGGGLDDPTTVFRVPIHPSHQSIHHLDRSTMELRYSVPAADLICSVQGLSRLLHPSYGVFVVTRRSSNTLVPFTLRRKTIDSVHFWNATDNGSRIDFGSTASYEHTSEMTGLVVGMSGRYATVIYREPGPQLRSTYRLGLIRYAAHPSPETSFHRLDAGSVGINYYTTVVALDDSLGVVYLTHLGTGVKATLSVLSYA</sequence>
<dbReference type="SUPFAM" id="SSF81383">
    <property type="entry name" value="F-box domain"/>
    <property type="match status" value="1"/>
</dbReference>
<dbReference type="Proteomes" id="UP001215598">
    <property type="component" value="Unassembled WGS sequence"/>
</dbReference>
<dbReference type="InterPro" id="IPR036047">
    <property type="entry name" value="F-box-like_dom_sf"/>
</dbReference>
<organism evidence="1 2">
    <name type="scientific">Mycena metata</name>
    <dbReference type="NCBI Taxonomy" id="1033252"/>
    <lineage>
        <taxon>Eukaryota</taxon>
        <taxon>Fungi</taxon>
        <taxon>Dikarya</taxon>
        <taxon>Basidiomycota</taxon>
        <taxon>Agaricomycotina</taxon>
        <taxon>Agaricomycetes</taxon>
        <taxon>Agaricomycetidae</taxon>
        <taxon>Agaricales</taxon>
        <taxon>Marasmiineae</taxon>
        <taxon>Mycenaceae</taxon>
        <taxon>Mycena</taxon>
    </lineage>
</organism>
<comment type="caution">
    <text evidence="1">The sequence shown here is derived from an EMBL/GenBank/DDBJ whole genome shotgun (WGS) entry which is preliminary data.</text>
</comment>
<proteinExistence type="predicted"/>
<evidence type="ECO:0000313" key="2">
    <source>
        <dbReference type="Proteomes" id="UP001215598"/>
    </source>
</evidence>
<protein>
    <recommendedName>
        <fullName evidence="3">F-box domain-containing protein</fullName>
    </recommendedName>
</protein>
<accession>A0AAD7NPH0</accession>
<evidence type="ECO:0000313" key="1">
    <source>
        <dbReference type="EMBL" id="KAJ7770021.1"/>
    </source>
</evidence>
<dbReference type="EMBL" id="JARKIB010000017">
    <property type="protein sequence ID" value="KAJ7770021.1"/>
    <property type="molecule type" value="Genomic_DNA"/>
</dbReference>
<reference evidence="1" key="1">
    <citation type="submission" date="2023-03" db="EMBL/GenBank/DDBJ databases">
        <title>Massive genome expansion in bonnet fungi (Mycena s.s.) driven by repeated elements and novel gene families across ecological guilds.</title>
        <authorList>
            <consortium name="Lawrence Berkeley National Laboratory"/>
            <person name="Harder C.B."/>
            <person name="Miyauchi S."/>
            <person name="Viragh M."/>
            <person name="Kuo A."/>
            <person name="Thoen E."/>
            <person name="Andreopoulos B."/>
            <person name="Lu D."/>
            <person name="Skrede I."/>
            <person name="Drula E."/>
            <person name="Henrissat B."/>
            <person name="Morin E."/>
            <person name="Kohler A."/>
            <person name="Barry K."/>
            <person name="LaButti K."/>
            <person name="Morin E."/>
            <person name="Salamov A."/>
            <person name="Lipzen A."/>
            <person name="Mereny Z."/>
            <person name="Hegedus B."/>
            <person name="Baldrian P."/>
            <person name="Stursova M."/>
            <person name="Weitz H."/>
            <person name="Taylor A."/>
            <person name="Grigoriev I.V."/>
            <person name="Nagy L.G."/>
            <person name="Martin F."/>
            <person name="Kauserud H."/>
        </authorList>
    </citation>
    <scope>NUCLEOTIDE SEQUENCE</scope>
    <source>
        <strain evidence="1">CBHHK182m</strain>
    </source>
</reference>
<gene>
    <name evidence="1" type="ORF">B0H16DRAFT_1517082</name>
</gene>
<name>A0AAD7NPH0_9AGAR</name>
<dbReference type="AlphaFoldDB" id="A0AAD7NPH0"/>
<evidence type="ECO:0008006" key="3">
    <source>
        <dbReference type="Google" id="ProtNLM"/>
    </source>
</evidence>